<protein>
    <submittedName>
        <fullName evidence="1">Uncharacterized protein</fullName>
    </submittedName>
</protein>
<name>J3LIN7_ORYBR</name>
<evidence type="ECO:0000313" key="2">
    <source>
        <dbReference type="Proteomes" id="UP000006038"/>
    </source>
</evidence>
<accession>J3LIN7</accession>
<organism evidence="1">
    <name type="scientific">Oryza brachyantha</name>
    <name type="common">malo sina</name>
    <dbReference type="NCBI Taxonomy" id="4533"/>
    <lineage>
        <taxon>Eukaryota</taxon>
        <taxon>Viridiplantae</taxon>
        <taxon>Streptophyta</taxon>
        <taxon>Embryophyta</taxon>
        <taxon>Tracheophyta</taxon>
        <taxon>Spermatophyta</taxon>
        <taxon>Magnoliopsida</taxon>
        <taxon>Liliopsida</taxon>
        <taxon>Poales</taxon>
        <taxon>Poaceae</taxon>
        <taxon>BOP clade</taxon>
        <taxon>Oryzoideae</taxon>
        <taxon>Oryzeae</taxon>
        <taxon>Oryzinae</taxon>
        <taxon>Oryza</taxon>
    </lineage>
</organism>
<reference evidence="1" key="1">
    <citation type="submission" date="2013-04" db="UniProtKB">
        <authorList>
            <consortium name="EnsemblPlants"/>
        </authorList>
    </citation>
    <scope>IDENTIFICATION</scope>
</reference>
<dbReference type="EnsemblPlants" id="OB02G45040.1">
    <property type="protein sequence ID" value="OB02G45040.1"/>
    <property type="gene ID" value="OB02G45040"/>
</dbReference>
<dbReference type="Gramene" id="OB02G45040.1">
    <property type="protein sequence ID" value="OB02G45040.1"/>
    <property type="gene ID" value="OB02G45040"/>
</dbReference>
<evidence type="ECO:0000313" key="1">
    <source>
        <dbReference type="EnsemblPlants" id="OB02G45040.1"/>
    </source>
</evidence>
<proteinExistence type="predicted"/>
<dbReference type="AlphaFoldDB" id="J3LIN7"/>
<sequence>MTCRVRPSKQRHALVLPAAAHSFSLQASPAADSTLSLLLLLAAHLIEGSELRARKK</sequence>
<keyword evidence="2" id="KW-1185">Reference proteome</keyword>
<dbReference type="Proteomes" id="UP000006038">
    <property type="component" value="Unassembled WGS sequence"/>
</dbReference>
<dbReference type="HOGENOM" id="CLU_3017466_0_0_1"/>